<evidence type="ECO:0000313" key="2">
    <source>
        <dbReference type="EMBL" id="OOL79634.1"/>
    </source>
</evidence>
<protein>
    <submittedName>
        <fullName evidence="2">RNA-binding protein</fullName>
    </submittedName>
</protein>
<name>A0A1S8KIN0_ENTFC</name>
<evidence type="ECO:0000259" key="1">
    <source>
        <dbReference type="Pfam" id="PF21278"/>
    </source>
</evidence>
<dbReference type="Gene3D" id="3.30.1370.160">
    <property type="match status" value="1"/>
</dbReference>
<dbReference type="Pfam" id="PF21278">
    <property type="entry name" value="YlmH_1st"/>
    <property type="match status" value="1"/>
</dbReference>
<gene>
    <name evidence="2" type="ORF">B1P95_15580</name>
</gene>
<sequence length="71" mass="8534">MDANVYQHFRADERTFIDSVGDWIEQVQGQYAPYLTEFLDPRQSYILETLIRQSSDLRFMFYGGYEQAERK</sequence>
<proteinExistence type="predicted"/>
<organism evidence="2 3">
    <name type="scientific">Enterococcus faecium</name>
    <name type="common">Streptococcus faecium</name>
    <dbReference type="NCBI Taxonomy" id="1352"/>
    <lineage>
        <taxon>Bacteria</taxon>
        <taxon>Bacillati</taxon>
        <taxon>Bacillota</taxon>
        <taxon>Bacilli</taxon>
        <taxon>Lactobacillales</taxon>
        <taxon>Enterococcaceae</taxon>
        <taxon>Enterococcus</taxon>
    </lineage>
</organism>
<feature type="domain" description="Ribosome-associated protein quality control protein P2 N-terminal" evidence="1">
    <location>
        <begin position="13"/>
        <end position="53"/>
    </location>
</feature>
<comment type="caution">
    <text evidence="2">The sequence shown here is derived from an EMBL/GenBank/DDBJ whole genome shotgun (WGS) entry which is preliminary data.</text>
</comment>
<dbReference type="Proteomes" id="UP000191171">
    <property type="component" value="Unassembled WGS sequence"/>
</dbReference>
<dbReference type="InterPro" id="IPR048443">
    <property type="entry name" value="RqcP2_N"/>
</dbReference>
<dbReference type="AlphaFoldDB" id="A0A1S8KIN0"/>
<feature type="non-terminal residue" evidence="2">
    <location>
        <position position="71"/>
    </location>
</feature>
<accession>A0A1S8KIN0</accession>
<dbReference type="EMBL" id="MVGJ01000227">
    <property type="protein sequence ID" value="OOL79634.1"/>
    <property type="molecule type" value="Genomic_DNA"/>
</dbReference>
<evidence type="ECO:0000313" key="3">
    <source>
        <dbReference type="Proteomes" id="UP000191171"/>
    </source>
</evidence>
<reference evidence="2 3" key="1">
    <citation type="submission" date="2017-02" db="EMBL/GenBank/DDBJ databases">
        <title>Clonality and virulence of isolates of VRE in Hematopoietic Stem Cell Transplanted (HSCT) patients.</title>
        <authorList>
            <person name="Marchi A.P."/>
            <person name="Martins R.C."/>
            <person name="Marie S.K."/>
            <person name="Levin A.S."/>
            <person name="Costa S.F."/>
        </authorList>
    </citation>
    <scope>NUCLEOTIDE SEQUENCE [LARGE SCALE GENOMIC DNA]</scope>
    <source>
        <strain evidence="2 3">LIM1759</strain>
    </source>
</reference>